<dbReference type="Pfam" id="PF04432">
    <property type="entry name" value="FrhB_FdhB_C"/>
    <property type="match status" value="1"/>
</dbReference>
<dbReference type="EMBL" id="VSSQ01002192">
    <property type="protein sequence ID" value="MPM13906.1"/>
    <property type="molecule type" value="Genomic_DNA"/>
</dbReference>
<gene>
    <name evidence="2" type="ORF">SDC9_60266</name>
</gene>
<dbReference type="SUPFAM" id="SSF54862">
    <property type="entry name" value="4Fe-4S ferredoxins"/>
    <property type="match status" value="1"/>
</dbReference>
<protein>
    <recommendedName>
        <fullName evidence="1">4Fe-4S ferredoxin-type domain-containing protein</fullName>
    </recommendedName>
</protein>
<dbReference type="Gene3D" id="3.30.70.20">
    <property type="match status" value="1"/>
</dbReference>
<comment type="caution">
    <text evidence="2">The sequence shown here is derived from an EMBL/GenBank/DDBJ whole genome shotgun (WGS) entry which is preliminary data.</text>
</comment>
<reference evidence="2" key="1">
    <citation type="submission" date="2019-08" db="EMBL/GenBank/DDBJ databases">
        <authorList>
            <person name="Kucharzyk K."/>
            <person name="Murdoch R.W."/>
            <person name="Higgins S."/>
            <person name="Loffler F."/>
        </authorList>
    </citation>
    <scope>NUCLEOTIDE SEQUENCE</scope>
</reference>
<dbReference type="InterPro" id="IPR017900">
    <property type="entry name" value="4Fe4S_Fe_S_CS"/>
</dbReference>
<dbReference type="InterPro" id="IPR052977">
    <property type="entry name" value="Polyferredoxin-like_ET"/>
</dbReference>
<dbReference type="Pfam" id="PF12838">
    <property type="entry name" value="Fer4_7"/>
    <property type="match status" value="1"/>
</dbReference>
<dbReference type="InterPro" id="IPR007525">
    <property type="entry name" value="FrhB_FdhB_C"/>
</dbReference>
<dbReference type="Pfam" id="PF04422">
    <property type="entry name" value="FrhB_FdhB_N"/>
    <property type="match status" value="1"/>
</dbReference>
<dbReference type="InterPro" id="IPR007516">
    <property type="entry name" value="Co_F420_Hydgase/DH_bsu_N"/>
</dbReference>
<evidence type="ECO:0000313" key="2">
    <source>
        <dbReference type="EMBL" id="MPM13906.1"/>
    </source>
</evidence>
<dbReference type="PROSITE" id="PS00198">
    <property type="entry name" value="4FE4S_FER_1"/>
    <property type="match status" value="1"/>
</dbReference>
<sequence length="408" mass="47054">MNNISDGLGNCPCSGCGGCIAVCPMSAIEYKLNNNGFLEATVNNALCINCTKCKNVCIRFQNKKCLGINLKKGDLYAARSRHKLTIKTCTSGGIAYEIARYGFDNGYKVIGVIYNYDKNAAETIVAKNKEDISRFKGSKYLQSITIPCYKNVIEQAKKDGREKYIIFGTPCQIAGIKMAFKENRLKNELITIDLFCHGVPSYLVWNKYLQWLQYKHKIENITEINFRSKVIGWHDFTMSIKDGDKCYSRSSEYDLFYKVFFDNILLNSACRKCVVRKEVSMADLRLGDFWGKRYQDNQEGLSAVLVLSEEGKFLLNKLVDNSLIEIIEKISVDECTSNQSVNDYKYDDIHYKAISSLKSSTNLEYDINSYRKLLPIKYQIRINLKEMTAYLPDYFRAVLRRWYRKRFK</sequence>
<accession>A0A644XCF2</accession>
<organism evidence="2">
    <name type="scientific">bioreactor metagenome</name>
    <dbReference type="NCBI Taxonomy" id="1076179"/>
    <lineage>
        <taxon>unclassified sequences</taxon>
        <taxon>metagenomes</taxon>
        <taxon>ecological metagenomes</taxon>
    </lineage>
</organism>
<feature type="domain" description="4Fe-4S ferredoxin-type" evidence="1">
    <location>
        <begin position="13"/>
        <end position="33"/>
    </location>
</feature>
<proteinExistence type="predicted"/>
<dbReference type="AlphaFoldDB" id="A0A644XCF2"/>
<dbReference type="PANTHER" id="PTHR43193">
    <property type="match status" value="1"/>
</dbReference>
<dbReference type="InterPro" id="IPR017896">
    <property type="entry name" value="4Fe4S_Fe-S-bd"/>
</dbReference>
<name>A0A644XCF2_9ZZZZ</name>
<dbReference type="PROSITE" id="PS51379">
    <property type="entry name" value="4FE4S_FER_2"/>
    <property type="match status" value="1"/>
</dbReference>
<dbReference type="PANTHER" id="PTHR43193:SF2">
    <property type="entry name" value="POLYFERREDOXIN PROTEIN FWDF"/>
    <property type="match status" value="1"/>
</dbReference>
<evidence type="ECO:0000259" key="1">
    <source>
        <dbReference type="PROSITE" id="PS51379"/>
    </source>
</evidence>